<proteinExistence type="predicted"/>
<feature type="compositionally biased region" description="Basic residues" evidence="1">
    <location>
        <begin position="600"/>
        <end position="610"/>
    </location>
</feature>
<feature type="region of interest" description="Disordered" evidence="1">
    <location>
        <begin position="7"/>
        <end position="26"/>
    </location>
</feature>
<accession>S3CDR2</accession>
<feature type="compositionally biased region" description="Low complexity" evidence="1">
    <location>
        <begin position="689"/>
        <end position="703"/>
    </location>
</feature>
<organism evidence="2 3">
    <name type="scientific">Ophiostoma piceae (strain UAMH 11346)</name>
    <name type="common">Sap stain fungus</name>
    <dbReference type="NCBI Taxonomy" id="1262450"/>
    <lineage>
        <taxon>Eukaryota</taxon>
        <taxon>Fungi</taxon>
        <taxon>Dikarya</taxon>
        <taxon>Ascomycota</taxon>
        <taxon>Pezizomycotina</taxon>
        <taxon>Sordariomycetes</taxon>
        <taxon>Sordariomycetidae</taxon>
        <taxon>Ophiostomatales</taxon>
        <taxon>Ophiostomataceae</taxon>
        <taxon>Ophiostoma</taxon>
    </lineage>
</organism>
<dbReference type="OrthoDB" id="3251668at2759"/>
<dbReference type="EMBL" id="KE148146">
    <property type="protein sequence ID" value="EPE10156.1"/>
    <property type="molecule type" value="Genomic_DNA"/>
</dbReference>
<evidence type="ECO:0000313" key="2">
    <source>
        <dbReference type="EMBL" id="EPE10156.1"/>
    </source>
</evidence>
<gene>
    <name evidence="2" type="ORF">F503_05251</name>
</gene>
<feature type="compositionally biased region" description="Low complexity" evidence="1">
    <location>
        <begin position="424"/>
        <end position="433"/>
    </location>
</feature>
<feature type="compositionally biased region" description="Polar residues" evidence="1">
    <location>
        <begin position="630"/>
        <end position="641"/>
    </location>
</feature>
<evidence type="ECO:0000256" key="1">
    <source>
        <dbReference type="SAM" id="MobiDB-lite"/>
    </source>
</evidence>
<feature type="region of interest" description="Disordered" evidence="1">
    <location>
        <begin position="745"/>
        <end position="766"/>
    </location>
</feature>
<feature type="compositionally biased region" description="Polar residues" evidence="1">
    <location>
        <begin position="439"/>
        <end position="466"/>
    </location>
</feature>
<feature type="region of interest" description="Disordered" evidence="1">
    <location>
        <begin position="230"/>
        <end position="331"/>
    </location>
</feature>
<feature type="compositionally biased region" description="Pro residues" evidence="1">
    <location>
        <begin position="578"/>
        <end position="597"/>
    </location>
</feature>
<dbReference type="STRING" id="1262450.S3CDR2"/>
<feature type="compositionally biased region" description="Low complexity" evidence="1">
    <location>
        <begin position="284"/>
        <end position="307"/>
    </location>
</feature>
<feature type="compositionally biased region" description="Low complexity" evidence="1">
    <location>
        <begin position="564"/>
        <end position="577"/>
    </location>
</feature>
<protein>
    <submittedName>
        <fullName evidence="2">Fungal transcriptional regulatory protein</fullName>
    </submittedName>
</protein>
<reference evidence="2 3" key="1">
    <citation type="journal article" date="2013" name="BMC Genomics">
        <title>The genome and transcriptome of the pine saprophyte Ophiostoma piceae, and a comparison with the bark beetle-associated pine pathogen Grosmannia clavigera.</title>
        <authorList>
            <person name="Haridas S."/>
            <person name="Wang Y."/>
            <person name="Lim L."/>
            <person name="Massoumi Alamouti S."/>
            <person name="Jackman S."/>
            <person name="Docking R."/>
            <person name="Robertson G."/>
            <person name="Birol I."/>
            <person name="Bohlmann J."/>
            <person name="Breuil C."/>
        </authorList>
    </citation>
    <scope>NUCLEOTIDE SEQUENCE [LARGE SCALE GENOMIC DNA]</scope>
    <source>
        <strain evidence="2 3">UAMH 11346</strain>
    </source>
</reference>
<feature type="compositionally biased region" description="Basic residues" evidence="1">
    <location>
        <begin position="747"/>
        <end position="756"/>
    </location>
</feature>
<dbReference type="VEuPathDB" id="FungiDB:F503_05251"/>
<sequence>MEALLREAGDGLALGSSGDEPQCRSPGELKNKIAQLFGGKVSDTRAERVSASFEIPADIVLNLSDVSHDPNSAGTDQDVTAVQGSSLARSFFTVREVVVSQVDAGADPIAQKAVAAFLMIHVRQADGSVWGVQSTSRATQGWTVSYVCQHSMACWKQANTRRKTHIVGLSTTDDMLDIASLARPAFDCRGVVNITFSRFSRSVVVKYEHTNFHRSVSDLVKLFPPPRPPSPLLVPAPALGSTNKRTKATMDGQDASGITPKRKKPRKSAASPAVAPPEGDGAVAPATGETAAAEAPATLGLETTPSAKPKKPRKPRKPSEKKLKTIAPADGSAGAVDIHGPAASSAAQGVTSIATAAVDAMMDLGIDVNPSGGDLNDSEVADALLQHLHEFPEDNAGTAAAMMDALAEHTSASEANWQLNRELAASAATAAEASPEDSGATTEQTFSNDQAAVATASSHAEVTGNTETERPRPYMLVTDAEVSNARKATAIKLLSDRSVDPGTLTHEQFCTFANQAPVLQKESLELLAHYGAERLAIVPASNNRSNSNTQSPTPAPPADGAGLAQASTTPQPTQQTHVPPPAPAPVPAPAPAPPSPAKPIAKKKPARKTQSKAVTAAAAAAPAPAPAPSPDNTARTAQDTDFTLPGLRGGDSAGAASWSNTQLQQQNTAPVVASDPAPAKRGSRRMSNTAHAQSTATAPSTTPVPRHTLPLPTQVSPVPLPATASVRESFASAPVAPVSAIVQKPAKVPRKPRAPRQKNVVGTGPRAADYGCSEFHYYNV</sequence>
<feature type="compositionally biased region" description="Polar residues" evidence="1">
    <location>
        <begin position="657"/>
        <end position="669"/>
    </location>
</feature>
<evidence type="ECO:0000313" key="3">
    <source>
        <dbReference type="Proteomes" id="UP000016923"/>
    </source>
</evidence>
<name>S3CDR2_OPHP1</name>
<feature type="compositionally biased region" description="Polar residues" evidence="1">
    <location>
        <begin position="541"/>
        <end position="552"/>
    </location>
</feature>
<dbReference type="HOGENOM" id="CLU_359065_0_0_1"/>
<keyword evidence="3" id="KW-1185">Reference proteome</keyword>
<feature type="region of interest" description="Disordered" evidence="1">
    <location>
        <begin position="541"/>
        <end position="715"/>
    </location>
</feature>
<dbReference type="AlphaFoldDB" id="S3CDR2"/>
<dbReference type="Proteomes" id="UP000016923">
    <property type="component" value="Unassembled WGS sequence"/>
</dbReference>
<dbReference type="eggNOG" id="ENOG502SWT1">
    <property type="taxonomic scope" value="Eukaryota"/>
</dbReference>
<dbReference type="PRINTS" id="PR01217">
    <property type="entry name" value="PRICHEXTENSN"/>
</dbReference>
<feature type="region of interest" description="Disordered" evidence="1">
    <location>
        <begin position="424"/>
        <end position="475"/>
    </location>
</feature>